<keyword evidence="5 8" id="KW-0862">Zinc</keyword>
<evidence type="ECO:0000256" key="5">
    <source>
        <dbReference type="ARBA" id="ARBA00022833"/>
    </source>
</evidence>
<dbReference type="Gene3D" id="3.40.720.10">
    <property type="entry name" value="Alkaline Phosphatase, subunit A"/>
    <property type="match status" value="1"/>
</dbReference>
<dbReference type="Pfam" id="PF00245">
    <property type="entry name" value="Alk_phosphatase"/>
    <property type="match status" value="2"/>
</dbReference>
<dbReference type="InterPro" id="IPR018299">
    <property type="entry name" value="Alkaline_phosphatase_AS"/>
</dbReference>
<evidence type="ECO:0000256" key="3">
    <source>
        <dbReference type="ARBA" id="ARBA00022723"/>
    </source>
</evidence>
<feature type="binding site" evidence="8">
    <location>
        <position position="164"/>
    </location>
    <ligand>
        <name>Mg(2+)</name>
        <dbReference type="ChEBI" id="CHEBI:18420"/>
    </ligand>
</feature>
<evidence type="ECO:0000313" key="12">
    <source>
        <dbReference type="Proteomes" id="UP001145087"/>
    </source>
</evidence>
<dbReference type="AlphaFoldDB" id="A0A9X3FGB7"/>
<dbReference type="PROSITE" id="PS00123">
    <property type="entry name" value="ALKALINE_PHOSPHATASE"/>
    <property type="match status" value="1"/>
</dbReference>
<dbReference type="PANTHER" id="PTHR11596">
    <property type="entry name" value="ALKALINE PHOSPHATASE"/>
    <property type="match status" value="1"/>
</dbReference>
<evidence type="ECO:0000256" key="4">
    <source>
        <dbReference type="ARBA" id="ARBA00022801"/>
    </source>
</evidence>
<dbReference type="PANTHER" id="PTHR11596:SF5">
    <property type="entry name" value="ALKALINE PHOSPHATASE"/>
    <property type="match status" value="1"/>
</dbReference>
<comment type="similarity">
    <text evidence="1 9">Belongs to the alkaline phosphatase family.</text>
</comment>
<keyword evidence="12" id="KW-1185">Reference proteome</keyword>
<feature type="signal peptide" evidence="10">
    <location>
        <begin position="1"/>
        <end position="29"/>
    </location>
</feature>
<dbReference type="EMBL" id="JAPOHD010000061">
    <property type="protein sequence ID" value="MCY1722645.1"/>
    <property type="molecule type" value="Genomic_DNA"/>
</dbReference>
<evidence type="ECO:0000313" key="11">
    <source>
        <dbReference type="EMBL" id="MCY1722645.1"/>
    </source>
</evidence>
<dbReference type="GO" id="GO:0004035">
    <property type="term" value="F:alkaline phosphatase activity"/>
    <property type="evidence" value="ECO:0007669"/>
    <property type="project" value="TreeGrafter"/>
</dbReference>
<dbReference type="CDD" id="cd16012">
    <property type="entry name" value="ALP"/>
    <property type="match status" value="1"/>
</dbReference>
<keyword evidence="3 8" id="KW-0479">Metal-binding</keyword>
<dbReference type="GO" id="GO:0046872">
    <property type="term" value="F:metal ion binding"/>
    <property type="evidence" value="ECO:0007669"/>
    <property type="project" value="UniProtKB-KW"/>
</dbReference>
<keyword evidence="4" id="KW-0378">Hydrolase</keyword>
<feature type="chain" id="PRO_5040995889" evidence="10">
    <location>
        <begin position="30"/>
        <end position="388"/>
    </location>
</feature>
<feature type="binding site" evidence="8">
    <location>
        <position position="278"/>
    </location>
    <ligand>
        <name>Mg(2+)</name>
        <dbReference type="ChEBI" id="CHEBI:18420"/>
    </ligand>
</feature>
<dbReference type="InterPro" id="IPR001952">
    <property type="entry name" value="Alkaline_phosphatase"/>
</dbReference>
<accession>A0A9X3FGB7</accession>
<protein>
    <submittedName>
        <fullName evidence="11">Alkaline phosphatase</fullName>
    </submittedName>
</protein>
<feature type="binding site" evidence="8">
    <location>
        <position position="287"/>
    </location>
    <ligand>
        <name>Zn(2+)</name>
        <dbReference type="ChEBI" id="CHEBI:29105"/>
        <label>2</label>
    </ligand>
</feature>
<feature type="active site" description="Phosphoserine intermediate" evidence="7">
    <location>
        <position position="111"/>
    </location>
</feature>
<evidence type="ECO:0000256" key="1">
    <source>
        <dbReference type="ARBA" id="ARBA00005984"/>
    </source>
</evidence>
<evidence type="ECO:0000256" key="10">
    <source>
        <dbReference type="SAM" id="SignalP"/>
    </source>
</evidence>
<keyword evidence="10" id="KW-0732">Signal</keyword>
<feature type="binding site" evidence="8">
    <location>
        <position position="283"/>
    </location>
    <ligand>
        <name>Zn(2+)</name>
        <dbReference type="ChEBI" id="CHEBI:29105"/>
        <label>2</label>
    </ligand>
</feature>
<name>A0A9X3FGB7_9BACT</name>
<dbReference type="SMART" id="SM00098">
    <property type="entry name" value="alkPPc"/>
    <property type="match status" value="1"/>
</dbReference>
<feature type="binding site" evidence="8">
    <location>
        <position position="326"/>
    </location>
    <ligand>
        <name>Zn(2+)</name>
        <dbReference type="ChEBI" id="CHEBI:29105"/>
        <label>2</label>
    </ligand>
</feature>
<proteinExistence type="inferred from homology"/>
<evidence type="ECO:0000256" key="6">
    <source>
        <dbReference type="ARBA" id="ARBA00022842"/>
    </source>
</evidence>
<comment type="cofactor">
    <cofactor evidence="8">
        <name>Zn(2+)</name>
        <dbReference type="ChEBI" id="CHEBI:29105"/>
    </cofactor>
    <text evidence="8">Binds 2 Zn(2+) ions.</text>
</comment>
<dbReference type="InterPro" id="IPR017850">
    <property type="entry name" value="Alkaline_phosphatase_core_sf"/>
</dbReference>
<evidence type="ECO:0000256" key="8">
    <source>
        <dbReference type="PIRSR" id="PIRSR601952-2"/>
    </source>
</evidence>
<reference evidence="11" key="1">
    <citation type="submission" date="2022-11" db="EMBL/GenBank/DDBJ databases">
        <title>Marilongibacter aestuarii gen. nov., sp. nov., isolated from tidal flat sediment.</title>
        <authorList>
            <person name="Jiayan W."/>
        </authorList>
    </citation>
    <scope>NUCLEOTIDE SEQUENCE</scope>
    <source>
        <strain evidence="11">Z1-6</strain>
    </source>
</reference>
<dbReference type="SUPFAM" id="SSF53649">
    <property type="entry name" value="Alkaline phosphatase-like"/>
    <property type="match status" value="1"/>
</dbReference>
<feature type="binding site" evidence="8">
    <location>
        <position position="162"/>
    </location>
    <ligand>
        <name>Mg(2+)</name>
        <dbReference type="ChEBI" id="CHEBI:18420"/>
    </ligand>
</feature>
<keyword evidence="2" id="KW-0597">Phosphoprotein</keyword>
<feature type="binding site" evidence="8">
    <location>
        <position position="325"/>
    </location>
    <ligand>
        <name>Zn(2+)</name>
        <dbReference type="ChEBI" id="CHEBI:29105"/>
        <label>2</label>
    </ligand>
</feature>
<gene>
    <name evidence="11" type="ORF">OU798_20005</name>
</gene>
<dbReference type="Proteomes" id="UP001145087">
    <property type="component" value="Unassembled WGS sequence"/>
</dbReference>
<evidence type="ECO:0000256" key="9">
    <source>
        <dbReference type="RuleBase" id="RU003946"/>
    </source>
</evidence>
<keyword evidence="6 8" id="KW-0460">Magnesium</keyword>
<dbReference type="RefSeq" id="WP_343334968.1">
    <property type="nucleotide sequence ID" value="NZ_JAPOHD010000061.1"/>
</dbReference>
<comment type="cofactor">
    <cofactor evidence="8">
        <name>Mg(2+)</name>
        <dbReference type="ChEBI" id="CHEBI:18420"/>
    </cofactor>
    <text evidence="8">Binds 1 Mg(2+) ion.</text>
</comment>
<organism evidence="11 12">
    <name type="scientific">Draconibacterium aestuarii</name>
    <dbReference type="NCBI Taxonomy" id="2998507"/>
    <lineage>
        <taxon>Bacteria</taxon>
        <taxon>Pseudomonadati</taxon>
        <taxon>Bacteroidota</taxon>
        <taxon>Bacteroidia</taxon>
        <taxon>Marinilabiliales</taxon>
        <taxon>Prolixibacteraceae</taxon>
        <taxon>Draconibacterium</taxon>
    </lineage>
</organism>
<sequence length="388" mass="42371">MKRINFKKMKNVLSLLVGVLTLISVQAQNSDEGNDGRLEHLFRSENTYQVKNIRPTKGEKVDNVILMIGDGMGISHYSSAWIANKGHMNIENCMYAGLVKTYAANKLITDSGAAGTAMATGQKANYHSIAVDVDNNPLNSMTDLANDKGLSTGIIVTCGLTDATPATFCANNPDRDKEEELATDYLNCGVDFILGGGRDKFHNRSDNRNLLDEMKAKGYKVCSSLEETLNTKDERVFAVLEEGQLPLANDRGDLFQKACEKALDVLSKNKNGFFAMIEGSRIDDCGHWNDLPGLVAEIGDFDRTVGQVLEWAQKNGKTLVVILSDHETGAFTIIGGDISNGEVTGNFANKEHSGILVPVYAYGPQSNQFTGIMENTDIFKKIKSILNL</sequence>
<feature type="binding site" evidence="8">
    <location>
        <position position="70"/>
    </location>
    <ligand>
        <name>Mg(2+)</name>
        <dbReference type="ChEBI" id="CHEBI:18420"/>
    </ligand>
</feature>
<comment type="caution">
    <text evidence="11">The sequence shown here is derived from an EMBL/GenBank/DDBJ whole genome shotgun (WGS) entry which is preliminary data.</text>
</comment>
<evidence type="ECO:0000256" key="7">
    <source>
        <dbReference type="PIRSR" id="PIRSR601952-1"/>
    </source>
</evidence>
<dbReference type="PRINTS" id="PR00113">
    <property type="entry name" value="ALKPHPHTASE"/>
</dbReference>
<feature type="binding site" evidence="8">
    <location>
        <position position="70"/>
    </location>
    <ligand>
        <name>Zn(2+)</name>
        <dbReference type="ChEBI" id="CHEBI:29105"/>
        <label>2</label>
    </ligand>
</feature>
<evidence type="ECO:0000256" key="2">
    <source>
        <dbReference type="ARBA" id="ARBA00022553"/>
    </source>
</evidence>